<dbReference type="AlphaFoldDB" id="A0ABD1R1E5"/>
<accession>A0ABD1R1E5</accession>
<keyword evidence="6" id="KW-0804">Transcription</keyword>
<comment type="caution">
    <text evidence="10">The sequence shown here is derived from an EMBL/GenBank/DDBJ whole genome shotgun (WGS) entry which is preliminary data.</text>
</comment>
<keyword evidence="11" id="KW-1185">Reference proteome</keyword>
<comment type="subcellular location">
    <subcellularLocation>
        <location evidence="1">Nucleus</location>
    </subcellularLocation>
</comment>
<dbReference type="PANTHER" id="PTHR45801">
    <property type="entry name" value="OS07G0101800 PROTEIN"/>
    <property type="match status" value="1"/>
</dbReference>
<dbReference type="GO" id="GO:0008270">
    <property type="term" value="F:zinc ion binding"/>
    <property type="evidence" value="ECO:0007669"/>
    <property type="project" value="UniProtKB-KW"/>
</dbReference>
<reference evidence="11" key="1">
    <citation type="submission" date="2024-07" db="EMBL/GenBank/DDBJ databases">
        <title>Two chromosome-level genome assemblies of Korean endemic species Abeliophyllum distichum and Forsythia ovata (Oleaceae).</title>
        <authorList>
            <person name="Jang H."/>
        </authorList>
    </citation>
    <scope>NUCLEOTIDE SEQUENCE [LARGE SCALE GENOMIC DNA]</scope>
</reference>
<dbReference type="Gene3D" id="3.30.160.60">
    <property type="entry name" value="Classic Zinc Finger"/>
    <property type="match status" value="1"/>
</dbReference>
<keyword evidence="7" id="KW-0539">Nucleus</keyword>
<dbReference type="Proteomes" id="UP001604336">
    <property type="component" value="Unassembled WGS sequence"/>
</dbReference>
<evidence type="ECO:0000313" key="10">
    <source>
        <dbReference type="EMBL" id="KAL2481583.1"/>
    </source>
</evidence>
<dbReference type="PROSITE" id="PS00028">
    <property type="entry name" value="ZINC_FINGER_C2H2_1"/>
    <property type="match status" value="1"/>
</dbReference>
<sequence length="280" mass="31998">MEQTRYWMWGKRKSDLNSHVFDSTIPSYGDSWEEQAFAEDAAGALGGCTWPPRSYSCSFCKREFRSAQALGGHMNVHRRDRARLKQSPIPQTDRVSTYDVQFPSQICTLLYNPNPDFSDPQDIDSPSSHIRVSAPPRKAISDERIQGLSFFSQRLEDNQKHIISSPPVSWSSFVAEKDTRVLDLYSEERKSKALVPNTKAKEDLATADLAVYRTQTNESIKDEEVAGRKRRRIDVRPLTYPQKSSHVERCHPQLEVLKVRSSTIEELDLELRLGDAPKVK</sequence>
<evidence type="ECO:0000256" key="5">
    <source>
        <dbReference type="ARBA" id="ARBA00023015"/>
    </source>
</evidence>
<evidence type="ECO:0000256" key="3">
    <source>
        <dbReference type="ARBA" id="ARBA00022771"/>
    </source>
</evidence>
<dbReference type="InterPro" id="IPR036236">
    <property type="entry name" value="Znf_C2H2_sf"/>
</dbReference>
<dbReference type="InterPro" id="IPR013087">
    <property type="entry name" value="Znf_C2H2_type"/>
</dbReference>
<dbReference type="Pfam" id="PF13912">
    <property type="entry name" value="zf-C2H2_6"/>
    <property type="match status" value="1"/>
</dbReference>
<dbReference type="SUPFAM" id="SSF57667">
    <property type="entry name" value="beta-beta-alpha zinc fingers"/>
    <property type="match status" value="1"/>
</dbReference>
<keyword evidence="3 8" id="KW-0863">Zinc-finger</keyword>
<evidence type="ECO:0000256" key="8">
    <source>
        <dbReference type="PROSITE-ProRule" id="PRU00042"/>
    </source>
</evidence>
<dbReference type="GO" id="GO:0005634">
    <property type="term" value="C:nucleus"/>
    <property type="evidence" value="ECO:0007669"/>
    <property type="project" value="UniProtKB-SubCell"/>
</dbReference>
<dbReference type="SMART" id="SM00355">
    <property type="entry name" value="ZnF_C2H2"/>
    <property type="match status" value="1"/>
</dbReference>
<evidence type="ECO:0000256" key="1">
    <source>
        <dbReference type="ARBA" id="ARBA00004123"/>
    </source>
</evidence>
<proteinExistence type="predicted"/>
<keyword evidence="2" id="KW-0479">Metal-binding</keyword>
<dbReference type="PROSITE" id="PS50157">
    <property type="entry name" value="ZINC_FINGER_C2H2_2"/>
    <property type="match status" value="1"/>
</dbReference>
<protein>
    <submittedName>
        <fullName evidence="10">Zinc-finger protein 10</fullName>
    </submittedName>
</protein>
<evidence type="ECO:0000256" key="7">
    <source>
        <dbReference type="ARBA" id="ARBA00023242"/>
    </source>
</evidence>
<gene>
    <name evidence="10" type="ORF">Adt_34549</name>
</gene>
<evidence type="ECO:0000256" key="4">
    <source>
        <dbReference type="ARBA" id="ARBA00022833"/>
    </source>
</evidence>
<evidence type="ECO:0000256" key="6">
    <source>
        <dbReference type="ARBA" id="ARBA00023163"/>
    </source>
</evidence>
<organism evidence="10 11">
    <name type="scientific">Abeliophyllum distichum</name>
    <dbReference type="NCBI Taxonomy" id="126358"/>
    <lineage>
        <taxon>Eukaryota</taxon>
        <taxon>Viridiplantae</taxon>
        <taxon>Streptophyta</taxon>
        <taxon>Embryophyta</taxon>
        <taxon>Tracheophyta</taxon>
        <taxon>Spermatophyta</taxon>
        <taxon>Magnoliopsida</taxon>
        <taxon>eudicotyledons</taxon>
        <taxon>Gunneridae</taxon>
        <taxon>Pentapetalae</taxon>
        <taxon>asterids</taxon>
        <taxon>lamiids</taxon>
        <taxon>Lamiales</taxon>
        <taxon>Oleaceae</taxon>
        <taxon>Forsythieae</taxon>
        <taxon>Abeliophyllum</taxon>
    </lineage>
</organism>
<evidence type="ECO:0000313" key="11">
    <source>
        <dbReference type="Proteomes" id="UP001604336"/>
    </source>
</evidence>
<keyword evidence="5" id="KW-0805">Transcription regulation</keyword>
<feature type="domain" description="C2H2-type" evidence="9">
    <location>
        <begin position="55"/>
        <end position="82"/>
    </location>
</feature>
<dbReference type="PANTHER" id="PTHR45801:SF94">
    <property type="entry name" value="ZINC FINGER PROTEIN 10"/>
    <property type="match status" value="1"/>
</dbReference>
<evidence type="ECO:0000259" key="9">
    <source>
        <dbReference type="PROSITE" id="PS50157"/>
    </source>
</evidence>
<evidence type="ECO:0000256" key="2">
    <source>
        <dbReference type="ARBA" id="ARBA00022723"/>
    </source>
</evidence>
<dbReference type="InterPro" id="IPR052426">
    <property type="entry name" value="Plant_dev_regulator"/>
</dbReference>
<keyword evidence="4" id="KW-0862">Zinc</keyword>
<name>A0ABD1R1E5_9LAMI</name>
<dbReference type="EMBL" id="JBFOLK010000010">
    <property type="protein sequence ID" value="KAL2481583.1"/>
    <property type="molecule type" value="Genomic_DNA"/>
</dbReference>